<dbReference type="AlphaFoldDB" id="A0A2L0ELP0"/>
<dbReference type="OrthoDB" id="5519662at2"/>
<dbReference type="Pfam" id="PF09650">
    <property type="entry name" value="PHA_gran_rgn"/>
    <property type="match status" value="1"/>
</dbReference>
<dbReference type="EMBL" id="CP012673">
    <property type="protein sequence ID" value="AUX40205.1"/>
    <property type="molecule type" value="Genomic_DNA"/>
</dbReference>
<reference evidence="1 2" key="1">
    <citation type="submission" date="2015-09" db="EMBL/GenBank/DDBJ databases">
        <title>Sorangium comparison.</title>
        <authorList>
            <person name="Zaburannyi N."/>
            <person name="Bunk B."/>
            <person name="Overmann J."/>
            <person name="Mueller R."/>
        </authorList>
    </citation>
    <scope>NUCLEOTIDE SEQUENCE [LARGE SCALE GENOMIC DNA]</scope>
    <source>
        <strain evidence="1 2">So ce26</strain>
    </source>
</reference>
<evidence type="ECO:0000313" key="2">
    <source>
        <dbReference type="Proteomes" id="UP000238348"/>
    </source>
</evidence>
<dbReference type="RefSeq" id="WP_104978050.1">
    <property type="nucleotide sequence ID" value="NZ_CP012673.1"/>
</dbReference>
<evidence type="ECO:0000313" key="1">
    <source>
        <dbReference type="EMBL" id="AUX40205.1"/>
    </source>
</evidence>
<name>A0A2L0ELP0_SORCE</name>
<evidence type="ECO:0008006" key="3">
    <source>
        <dbReference type="Google" id="ProtNLM"/>
    </source>
</evidence>
<dbReference type="Proteomes" id="UP000238348">
    <property type="component" value="Chromosome"/>
</dbReference>
<organism evidence="1 2">
    <name type="scientific">Sorangium cellulosum</name>
    <name type="common">Polyangium cellulosum</name>
    <dbReference type="NCBI Taxonomy" id="56"/>
    <lineage>
        <taxon>Bacteria</taxon>
        <taxon>Pseudomonadati</taxon>
        <taxon>Myxococcota</taxon>
        <taxon>Polyangia</taxon>
        <taxon>Polyangiales</taxon>
        <taxon>Polyangiaceae</taxon>
        <taxon>Sorangium</taxon>
    </lineage>
</organism>
<gene>
    <name evidence="1" type="ORF">SOCE26_016040</name>
</gene>
<proteinExistence type="predicted"/>
<accession>A0A2L0ELP0</accession>
<protein>
    <recommendedName>
        <fullName evidence="3">Polyhydroxyalkanoic acid synthase</fullName>
    </recommendedName>
</protein>
<dbReference type="InterPro" id="IPR013433">
    <property type="entry name" value="PHA_gran_rgn"/>
</dbReference>
<sequence length="115" mass="13216">MKHTVHHDLDDAAAKRAVQRAIDRYCRHYAEYCPSMIWNDERRADLVFSVGGSSLAGRIEVRPRAVDLELDAPLRLRMFKRMAIAAIDAEVRRFIDEAHRERARSAPAVFVEQAL</sequence>